<reference evidence="1 2" key="1">
    <citation type="journal article" date="2016" name="Nat. Commun.">
        <title>Thousands of microbial genomes shed light on interconnected biogeochemical processes in an aquifer system.</title>
        <authorList>
            <person name="Anantharaman K."/>
            <person name="Brown C.T."/>
            <person name="Hug L.A."/>
            <person name="Sharon I."/>
            <person name="Castelle C.J."/>
            <person name="Probst A.J."/>
            <person name="Thomas B.C."/>
            <person name="Singh A."/>
            <person name="Wilkins M.J."/>
            <person name="Karaoz U."/>
            <person name="Brodie E.L."/>
            <person name="Williams K.H."/>
            <person name="Hubbard S.S."/>
            <person name="Banfield J.F."/>
        </authorList>
    </citation>
    <scope>NUCLEOTIDE SEQUENCE [LARGE SCALE GENOMIC DNA]</scope>
</reference>
<protein>
    <submittedName>
        <fullName evidence="1">Uncharacterized protein</fullName>
    </submittedName>
</protein>
<comment type="caution">
    <text evidence="1">The sequence shown here is derived from an EMBL/GenBank/DDBJ whole genome shotgun (WGS) entry which is preliminary data.</text>
</comment>
<accession>A0A1G2M4F3</accession>
<dbReference type="AlphaFoldDB" id="A0A1G2M4F3"/>
<organism evidence="1 2">
    <name type="scientific">Candidatus Taylorbacteria bacterium RIFCSPHIGHO2_01_FULL_46_22b</name>
    <dbReference type="NCBI Taxonomy" id="1802301"/>
    <lineage>
        <taxon>Bacteria</taxon>
        <taxon>Candidatus Tayloriibacteriota</taxon>
    </lineage>
</organism>
<sequence length="117" mass="13107">MKTIGLVVRIGCNHYRVTYAGKKEGTCESQFVITGVHRRKYAKVAQVQRAIKDGSFCTKIFKIFAPIYCVMKVSEDGTTATVRTVTFQSLKTGWAIAEDSGTTFFTRVESFLCVFDD</sequence>
<proteinExistence type="predicted"/>
<name>A0A1G2M4F3_9BACT</name>
<dbReference type="EMBL" id="MHRF01000003">
    <property type="protein sequence ID" value="OHA18644.1"/>
    <property type="molecule type" value="Genomic_DNA"/>
</dbReference>
<gene>
    <name evidence="1" type="ORF">A2664_00245</name>
</gene>
<evidence type="ECO:0000313" key="2">
    <source>
        <dbReference type="Proteomes" id="UP000178873"/>
    </source>
</evidence>
<evidence type="ECO:0000313" key="1">
    <source>
        <dbReference type="EMBL" id="OHA18644.1"/>
    </source>
</evidence>
<dbReference type="Proteomes" id="UP000178873">
    <property type="component" value="Unassembled WGS sequence"/>
</dbReference>